<dbReference type="OrthoDB" id="9774531at2"/>
<dbReference type="SFLD" id="SFLDS00001">
    <property type="entry name" value="Enolase"/>
    <property type="match status" value="1"/>
</dbReference>
<dbReference type="AlphaFoldDB" id="A0A516KLG3"/>
<accession>A0A516KLG3</accession>
<evidence type="ECO:0000256" key="7">
    <source>
        <dbReference type="HAMAP-Rule" id="MF_01933"/>
    </source>
</evidence>
<feature type="domain" description="Mandelate racemase/muconate lactonizing enzyme C-terminal" evidence="8">
    <location>
        <begin position="131"/>
        <end position="223"/>
    </location>
</feature>
<dbReference type="InterPro" id="IPR047585">
    <property type="entry name" value="MenC"/>
</dbReference>
<comment type="catalytic activity">
    <reaction evidence="7">
        <text>(1R,6R)-6-hydroxy-2-succinyl-cyclohexa-2,4-diene-1-carboxylate = 2-succinylbenzoate + H2O</text>
        <dbReference type="Rhea" id="RHEA:10196"/>
        <dbReference type="ChEBI" id="CHEBI:15377"/>
        <dbReference type="ChEBI" id="CHEBI:18325"/>
        <dbReference type="ChEBI" id="CHEBI:58689"/>
        <dbReference type="EC" id="4.2.1.113"/>
    </reaction>
</comment>
<feature type="active site" description="Proton donor" evidence="7">
    <location>
        <position position="152"/>
    </location>
</feature>
<dbReference type="GO" id="GO:0043748">
    <property type="term" value="F:O-succinylbenzoate synthase activity"/>
    <property type="evidence" value="ECO:0007669"/>
    <property type="project" value="UniProtKB-EC"/>
</dbReference>
<evidence type="ECO:0000256" key="1">
    <source>
        <dbReference type="ARBA" id="ARBA00001968"/>
    </source>
</evidence>
<organism evidence="9 10">
    <name type="scientific">Radiobacillus deserti</name>
    <dbReference type="NCBI Taxonomy" id="2594883"/>
    <lineage>
        <taxon>Bacteria</taxon>
        <taxon>Bacillati</taxon>
        <taxon>Bacillota</taxon>
        <taxon>Bacilli</taxon>
        <taxon>Bacillales</taxon>
        <taxon>Bacillaceae</taxon>
        <taxon>Radiobacillus</taxon>
    </lineage>
</organism>
<keyword evidence="10" id="KW-1185">Reference proteome</keyword>
<comment type="similarity">
    <text evidence="7">Belongs to the mandelate racemase/muconate lactonizing enzyme family. MenC type 2 subfamily.</text>
</comment>
<dbReference type="GO" id="GO:0000287">
    <property type="term" value="F:magnesium ion binding"/>
    <property type="evidence" value="ECO:0007669"/>
    <property type="project" value="UniProtKB-UniRule"/>
</dbReference>
<feature type="active site" description="Proton acceptor" evidence="7">
    <location>
        <position position="251"/>
    </location>
</feature>
<keyword evidence="5 7" id="KW-0456">Lyase</keyword>
<keyword evidence="4 7" id="KW-0460">Magnesium</keyword>
<keyword evidence="2 7" id="KW-0474">Menaquinone biosynthesis</keyword>
<dbReference type="SMART" id="SM00922">
    <property type="entry name" value="MR_MLE"/>
    <property type="match status" value="1"/>
</dbReference>
<protein>
    <recommendedName>
        <fullName evidence="6 7">o-succinylbenzoate synthase</fullName>
        <shortName evidence="7">OSB synthase</shortName>
        <shortName evidence="7">OSBS</shortName>
        <ecNumber evidence="6 7">4.2.1.113</ecNumber>
    </recommendedName>
    <alternativeName>
        <fullName evidence="7">4-(2'-carboxyphenyl)-4-oxybutyric acid synthase</fullName>
    </alternativeName>
    <alternativeName>
        <fullName evidence="7">o-succinylbenzoic acid synthase</fullName>
    </alternativeName>
</protein>
<dbReference type="Proteomes" id="UP000315215">
    <property type="component" value="Chromosome"/>
</dbReference>
<sequence>MALKYPFETSFGSVDNKDFFIVEVVDQNGIKGYGESVAFTAPWYTEETTETTKYMLEEFLIPLLLGSDWNHPGELTRIFGSVQKNNMAKAALEGAVWDVYAKQNRTSLAEMLGGTRERVEVGVSIGIQPTIEKLISVIEKNVAAGYKRVKLKVKPGWDVDMLKEVRSVFPTLPIMVDANSAYTLEDVEHLRQFDSYNLLMMEQPLGQHDLVDHATLQKELSTPICLDEGITSYTDAKTAIALGSCQIMNIKIGRVGGITEAIRIHDLCRQHNLAVWCGGMLESGVGRAHNIALASLPQFKLPGDISASTRYWEQDIVKPEVMMNNGFIQVPNGYGIGYEIDWDVLNEFKVETTSFSK</sequence>
<evidence type="ECO:0000313" key="10">
    <source>
        <dbReference type="Proteomes" id="UP000315215"/>
    </source>
</evidence>
<feature type="binding site" evidence="7">
    <location>
        <position position="202"/>
    </location>
    <ligand>
        <name>Mg(2+)</name>
        <dbReference type="ChEBI" id="CHEBI:18420"/>
    </ligand>
</feature>
<evidence type="ECO:0000256" key="6">
    <source>
        <dbReference type="ARBA" id="ARBA00029491"/>
    </source>
</evidence>
<dbReference type="Gene3D" id="3.30.390.10">
    <property type="entry name" value="Enolase-like, N-terminal domain"/>
    <property type="match status" value="1"/>
</dbReference>
<reference evidence="9 10" key="1">
    <citation type="submission" date="2019-07" db="EMBL/GenBank/DDBJ databases">
        <authorList>
            <person name="Li J."/>
        </authorList>
    </citation>
    <scope>NUCLEOTIDE SEQUENCE [LARGE SCALE GENOMIC DNA]</scope>
    <source>
        <strain evidence="9 10">TKL69</strain>
    </source>
</reference>
<feature type="binding site" evidence="7">
    <location>
        <position position="177"/>
    </location>
    <ligand>
        <name>Mg(2+)</name>
        <dbReference type="ChEBI" id="CHEBI:18420"/>
    </ligand>
</feature>
<evidence type="ECO:0000313" key="9">
    <source>
        <dbReference type="EMBL" id="QDP42243.1"/>
    </source>
</evidence>
<feature type="binding site" evidence="7">
    <location>
        <position position="227"/>
    </location>
    <ligand>
        <name>Mg(2+)</name>
        <dbReference type="ChEBI" id="CHEBI:18420"/>
    </ligand>
</feature>
<evidence type="ECO:0000256" key="4">
    <source>
        <dbReference type="ARBA" id="ARBA00022842"/>
    </source>
</evidence>
<dbReference type="InterPro" id="IPR010197">
    <property type="entry name" value="OSBS/NAAAR"/>
</dbReference>
<dbReference type="CDD" id="cd03317">
    <property type="entry name" value="NAAAR"/>
    <property type="match status" value="1"/>
</dbReference>
<comment type="cofactor">
    <cofactor evidence="1 7">
        <name>a divalent metal cation</name>
        <dbReference type="ChEBI" id="CHEBI:60240"/>
    </cofactor>
</comment>
<dbReference type="PANTHER" id="PTHR48073">
    <property type="entry name" value="O-SUCCINYLBENZOATE SYNTHASE-RELATED"/>
    <property type="match status" value="1"/>
</dbReference>
<evidence type="ECO:0000256" key="5">
    <source>
        <dbReference type="ARBA" id="ARBA00023239"/>
    </source>
</evidence>
<dbReference type="EC" id="4.2.1.113" evidence="6 7"/>
<dbReference type="InterPro" id="IPR036849">
    <property type="entry name" value="Enolase-like_C_sf"/>
</dbReference>
<dbReference type="GO" id="GO:0009234">
    <property type="term" value="P:menaquinone biosynthetic process"/>
    <property type="evidence" value="ECO:0007669"/>
    <property type="project" value="UniProtKB-UniRule"/>
</dbReference>
<dbReference type="InterPro" id="IPR013342">
    <property type="entry name" value="Mandelate_racemase_C"/>
</dbReference>
<dbReference type="UniPathway" id="UPA00079"/>
<dbReference type="SUPFAM" id="SSF54826">
    <property type="entry name" value="Enolase N-terminal domain-like"/>
    <property type="match status" value="1"/>
</dbReference>
<evidence type="ECO:0000256" key="3">
    <source>
        <dbReference type="ARBA" id="ARBA00022723"/>
    </source>
</evidence>
<dbReference type="InterPro" id="IPR013341">
    <property type="entry name" value="Mandelate_racemase_N_dom"/>
</dbReference>
<dbReference type="RefSeq" id="WP_143897270.1">
    <property type="nucleotide sequence ID" value="NZ_CP041666.1"/>
</dbReference>
<dbReference type="Gene3D" id="3.20.20.120">
    <property type="entry name" value="Enolase-like C-terminal domain"/>
    <property type="match status" value="1"/>
</dbReference>
<comment type="pathway">
    <text evidence="7">Quinol/quinone metabolism; 1,4-dihydroxy-2-naphthoate biosynthesis; 1,4-dihydroxy-2-naphthoate from chorismate: step 4/7.</text>
</comment>
<dbReference type="SUPFAM" id="SSF51604">
    <property type="entry name" value="Enolase C-terminal domain-like"/>
    <property type="match status" value="1"/>
</dbReference>
<evidence type="ECO:0000256" key="2">
    <source>
        <dbReference type="ARBA" id="ARBA00022428"/>
    </source>
</evidence>
<dbReference type="UniPathway" id="UPA01057">
    <property type="reaction ID" value="UER00165"/>
</dbReference>
<dbReference type="GO" id="GO:0016854">
    <property type="term" value="F:racemase and epimerase activity"/>
    <property type="evidence" value="ECO:0007669"/>
    <property type="project" value="UniProtKB-ARBA"/>
</dbReference>
<name>A0A516KLG3_9BACI</name>
<comment type="function">
    <text evidence="7">Converts 2-succinyl-6-hydroxy-2,4-cyclohexadiene-1-carboxylate (SHCHC) to 2-succinylbenzoate (OSB).</text>
</comment>
<dbReference type="NCBIfam" id="TIGR01928">
    <property type="entry name" value="menC_lowGC_arch"/>
    <property type="match status" value="1"/>
</dbReference>
<dbReference type="Pfam" id="PF02746">
    <property type="entry name" value="MR_MLE_N"/>
    <property type="match status" value="1"/>
</dbReference>
<evidence type="ECO:0000259" key="8">
    <source>
        <dbReference type="SMART" id="SM00922"/>
    </source>
</evidence>
<dbReference type="InterPro" id="IPR029017">
    <property type="entry name" value="Enolase-like_N"/>
</dbReference>
<dbReference type="KEGG" id="aqt:FN924_16890"/>
<comment type="pathway">
    <text evidence="7">Quinol/quinone metabolism; menaquinone biosynthesis.</text>
</comment>
<dbReference type="PANTHER" id="PTHR48073:SF5">
    <property type="entry name" value="O-SUCCINYLBENZOATE SYNTHASE"/>
    <property type="match status" value="1"/>
</dbReference>
<dbReference type="EMBL" id="CP041666">
    <property type="protein sequence ID" value="QDP42243.1"/>
    <property type="molecule type" value="Genomic_DNA"/>
</dbReference>
<dbReference type="SFLD" id="SFLDG00180">
    <property type="entry name" value="muconate_cycloisomerase"/>
    <property type="match status" value="1"/>
</dbReference>
<dbReference type="HAMAP" id="MF_01933">
    <property type="entry name" value="MenC_2"/>
    <property type="match status" value="1"/>
</dbReference>
<keyword evidence="3 7" id="KW-0479">Metal-binding</keyword>
<dbReference type="Pfam" id="PF13378">
    <property type="entry name" value="MR_MLE_C"/>
    <property type="match status" value="1"/>
</dbReference>
<gene>
    <name evidence="7 9" type="primary">menC</name>
    <name evidence="9" type="ORF">FN924_16890</name>
</gene>
<dbReference type="InterPro" id="IPR029065">
    <property type="entry name" value="Enolase_C-like"/>
</dbReference>
<dbReference type="SFLD" id="SFLDF00009">
    <property type="entry name" value="o-succinylbenzoate_synthase"/>
    <property type="match status" value="1"/>
</dbReference>
<proteinExistence type="inferred from homology"/>